<dbReference type="CDD" id="cd20433">
    <property type="entry name" value="Tudor_TDRD11"/>
    <property type="match status" value="1"/>
</dbReference>
<dbReference type="InterPro" id="IPR016685">
    <property type="entry name" value="Silence_cplx_Nase-comp_TudorSN"/>
</dbReference>
<feature type="domain" description="Tudor" evidence="7">
    <location>
        <begin position="747"/>
        <end position="805"/>
    </location>
</feature>
<dbReference type="GO" id="GO:0005634">
    <property type="term" value="C:nucleus"/>
    <property type="evidence" value="ECO:0007669"/>
    <property type="project" value="TreeGrafter"/>
</dbReference>
<dbReference type="FunFam" id="2.40.50.90:FF:000001">
    <property type="entry name" value="Staphylococcal nuclease domain-containing protein"/>
    <property type="match status" value="1"/>
</dbReference>
<dbReference type="SUPFAM" id="SSF50199">
    <property type="entry name" value="Staphylococcal nuclease"/>
    <property type="match status" value="5"/>
</dbReference>
<gene>
    <name evidence="9" type="ORF">PVAND_008375</name>
</gene>
<evidence type="ECO:0000313" key="9">
    <source>
        <dbReference type="EMBL" id="KAG5678727.1"/>
    </source>
</evidence>
<dbReference type="PANTHER" id="PTHR12302:SF2">
    <property type="entry name" value="STAPHYLOCOCCAL NUCLEASE DOMAIN-CONTAINING PROTEIN 1"/>
    <property type="match status" value="1"/>
</dbReference>
<feature type="region of interest" description="Disordered" evidence="6">
    <location>
        <begin position="674"/>
        <end position="695"/>
    </location>
</feature>
<keyword evidence="4" id="KW-0677">Repeat</keyword>
<evidence type="ECO:0000256" key="4">
    <source>
        <dbReference type="ARBA" id="ARBA00022737"/>
    </source>
</evidence>
<feature type="domain" description="TNase-like" evidence="8">
    <location>
        <begin position="526"/>
        <end position="666"/>
    </location>
</feature>
<feature type="domain" description="TNase-like" evidence="8">
    <location>
        <begin position="185"/>
        <end position="323"/>
    </location>
</feature>
<keyword evidence="10" id="KW-1185">Reference proteome</keyword>
<evidence type="ECO:0000259" key="8">
    <source>
        <dbReference type="PROSITE" id="PS50830"/>
    </source>
</evidence>
<dbReference type="AlphaFoldDB" id="A0A9J6C9S7"/>
<dbReference type="Proteomes" id="UP001107558">
    <property type="component" value="Chromosome 2"/>
</dbReference>
<dbReference type="GO" id="GO:0003723">
    <property type="term" value="F:RNA binding"/>
    <property type="evidence" value="ECO:0007669"/>
    <property type="project" value="UniProtKB-UniRule"/>
</dbReference>
<dbReference type="FunFam" id="2.40.50.90:FF:000018">
    <property type="entry name" value="Ribonuclease"/>
    <property type="match status" value="1"/>
</dbReference>
<feature type="region of interest" description="Disordered" evidence="6">
    <location>
        <begin position="374"/>
        <end position="393"/>
    </location>
</feature>
<comment type="caution">
    <text evidence="9">The sequence shown here is derived from an EMBL/GenBank/DDBJ whole genome shotgun (WGS) entry which is preliminary data.</text>
</comment>
<feature type="domain" description="TNase-like" evidence="8">
    <location>
        <begin position="336"/>
        <end position="494"/>
    </location>
</feature>
<dbReference type="GO" id="GO:0031332">
    <property type="term" value="C:RNAi effector complex"/>
    <property type="evidence" value="ECO:0007669"/>
    <property type="project" value="InterPro"/>
</dbReference>
<dbReference type="SMART" id="SM00318">
    <property type="entry name" value="SNc"/>
    <property type="match status" value="4"/>
</dbReference>
<sequence>MSAAQQQAPALLPLKKGIVKQVLSGDSVIIRGQPKNGPPAEKQINFSNVIAPKLARRPTNPSEEGTKDEPWAWEAREFLRQMLVGEEVYFQCERKPNATRDYGVIFIGKDPNNLTNVTELAVSEGLIQVRRENVRTTPELQRLIELEDQAKAQGKGRYSSNPPIVRNIVWQIENPRHFVDLQAGKPVRAIIEHVRDGSTVRAFLLPGFQYVTLMISGIRCPGFKLDNDGRPDPSVVVPYAEEARYFVESRLLQRDVEIVLESNNNSNFVGTILFPKGNIAEALLREGFAKCVDWSMAFMKTGVDKLRAAERHAKNNRVRLWKDYTPPIAQFSGKEKDFTGTVIEVHNGDAITVKVNNNQVKKVFFSSIRPPREAAKVTDESEGKPAPPATNKSGRPLYDVPWLFEAREFLRKKLIGKTVKCTLDYVSPARDNFPEKFCYTVTIGGSNVAEALVSKGLAQVIRYRQDDDQRSSKYDDLMAAETQASKQQKGIFAKKDIPVHRINDLTTAPDSSRVKHQYLPSWQRALRTEAVVEFVASGSRFRLFIPKESCLVTFLLAGISCPRSSRPSADGKGETTPGEPFGDEAYNFVKERILQRDVSVHVDTVDKAGTSVIGWLWLENNVNLSVALVEEGLATVHFTAEKSEHYRVLKAAEDQAKAQKKNIWKTWVEPVAEEPKVQDGDDDVAEKTEEKAPAERKMKLEEIVVTEVTPDLHFYAQSTDSGPKLEQLMSKLRQEFKSSPPVSGSYTPRRDDLCAAKFSEDEEWYRAKVIKVDKTQATIKYIDYGNTETVPTTRLAVLPPAFTSDSAFATEYALAWAVLPPDEEDKIEAYKTFAQDVLNRTLNLNVEFVNNGLPNATLFDPKTKADIGKGLVQDGFIICERRPGRRFAKIVNEYKELEQQARKSHIGIWKYGDITEDNAVEFG</sequence>
<reference evidence="9" key="1">
    <citation type="submission" date="2021-03" db="EMBL/GenBank/DDBJ databases">
        <title>Chromosome level genome of the anhydrobiotic midge Polypedilum vanderplanki.</title>
        <authorList>
            <person name="Yoshida Y."/>
            <person name="Kikawada T."/>
            <person name="Gusev O."/>
        </authorList>
    </citation>
    <scope>NUCLEOTIDE SEQUENCE</scope>
    <source>
        <strain evidence="9">NIAS01</strain>
        <tissue evidence="9">Whole body or cell culture</tissue>
    </source>
</reference>
<dbReference type="CDD" id="cd00175">
    <property type="entry name" value="SNc"/>
    <property type="match status" value="2"/>
</dbReference>
<evidence type="ECO:0000313" key="10">
    <source>
        <dbReference type="Proteomes" id="UP001107558"/>
    </source>
</evidence>
<comment type="subcellular location">
    <subcellularLocation>
        <location evidence="1 5">Cytoplasm</location>
    </subcellularLocation>
</comment>
<evidence type="ECO:0000256" key="5">
    <source>
        <dbReference type="PIRNR" id="PIRNR017179"/>
    </source>
</evidence>
<dbReference type="EMBL" id="JADBJN010000002">
    <property type="protein sequence ID" value="KAG5678727.1"/>
    <property type="molecule type" value="Genomic_DNA"/>
</dbReference>
<evidence type="ECO:0000259" key="7">
    <source>
        <dbReference type="PROSITE" id="PS50304"/>
    </source>
</evidence>
<dbReference type="InterPro" id="IPR016071">
    <property type="entry name" value="Staphylococal_nuclease_OB-fold"/>
</dbReference>
<evidence type="ECO:0000256" key="3">
    <source>
        <dbReference type="ARBA" id="ARBA00022490"/>
    </source>
</evidence>
<name>A0A9J6C9S7_POLVA</name>
<dbReference type="SUPFAM" id="SSF63748">
    <property type="entry name" value="Tudor/PWWP/MBT"/>
    <property type="match status" value="1"/>
</dbReference>
<accession>A0A9J6C9S7</accession>
<evidence type="ECO:0000256" key="6">
    <source>
        <dbReference type="SAM" id="MobiDB-lite"/>
    </source>
</evidence>
<dbReference type="FunFam" id="2.40.50.90:FF:000002">
    <property type="entry name" value="Staphylococcal nuclease domain-containing protein"/>
    <property type="match status" value="1"/>
</dbReference>
<feature type="compositionally biased region" description="Basic and acidic residues" evidence="6">
    <location>
        <begin position="374"/>
        <end position="383"/>
    </location>
</feature>
<dbReference type="GO" id="GO:0005829">
    <property type="term" value="C:cytosol"/>
    <property type="evidence" value="ECO:0007669"/>
    <property type="project" value="UniProtKB-UniRule"/>
</dbReference>
<dbReference type="PROSITE" id="PS50304">
    <property type="entry name" value="TUDOR"/>
    <property type="match status" value="1"/>
</dbReference>
<dbReference type="PIRSF" id="PIRSF017179">
    <property type="entry name" value="RISC-Tudor-SN"/>
    <property type="match status" value="1"/>
</dbReference>
<dbReference type="InterPro" id="IPR047386">
    <property type="entry name" value="Tudor_TDRD11"/>
</dbReference>
<dbReference type="SMART" id="SM00333">
    <property type="entry name" value="TUDOR"/>
    <property type="match status" value="1"/>
</dbReference>
<evidence type="ECO:0000256" key="2">
    <source>
        <dbReference type="ARBA" id="ARBA00017230"/>
    </source>
</evidence>
<dbReference type="GO" id="GO:0006402">
    <property type="term" value="P:mRNA catabolic process"/>
    <property type="evidence" value="ECO:0007669"/>
    <property type="project" value="UniProtKB-UniRule"/>
</dbReference>
<dbReference type="PANTHER" id="PTHR12302">
    <property type="entry name" value="EBNA2 BINDING PROTEIN P100"/>
    <property type="match status" value="1"/>
</dbReference>
<feature type="domain" description="TNase-like" evidence="8">
    <location>
        <begin position="13"/>
        <end position="160"/>
    </location>
</feature>
<dbReference type="GO" id="GO:0004518">
    <property type="term" value="F:nuclease activity"/>
    <property type="evidence" value="ECO:0007669"/>
    <property type="project" value="TreeGrafter"/>
</dbReference>
<dbReference type="InterPro" id="IPR002999">
    <property type="entry name" value="Tudor"/>
</dbReference>
<keyword evidence="3 5" id="KW-0963">Cytoplasm</keyword>
<proteinExistence type="predicted"/>
<dbReference type="OrthoDB" id="10023235at2759"/>
<dbReference type="FunFam" id="2.30.30.140:FF:000018">
    <property type="entry name" value="Serine/threonine-protein kinase 31"/>
    <property type="match status" value="1"/>
</dbReference>
<dbReference type="Pfam" id="PF00567">
    <property type="entry name" value="TUDOR"/>
    <property type="match status" value="1"/>
</dbReference>
<dbReference type="Gene3D" id="2.40.50.90">
    <property type="match status" value="5"/>
</dbReference>
<evidence type="ECO:0000256" key="1">
    <source>
        <dbReference type="ARBA" id="ARBA00004496"/>
    </source>
</evidence>
<dbReference type="PROSITE" id="PS50830">
    <property type="entry name" value="TNASE_3"/>
    <property type="match status" value="4"/>
</dbReference>
<dbReference type="GO" id="GO:0031047">
    <property type="term" value="P:regulatory ncRNA-mediated gene silencing"/>
    <property type="evidence" value="ECO:0007669"/>
    <property type="project" value="UniProtKB-UniRule"/>
</dbReference>
<dbReference type="InterPro" id="IPR035437">
    <property type="entry name" value="SNase_OB-fold_sf"/>
</dbReference>
<organism evidence="9 10">
    <name type="scientific">Polypedilum vanderplanki</name>
    <name type="common">Sleeping chironomid midge</name>
    <dbReference type="NCBI Taxonomy" id="319348"/>
    <lineage>
        <taxon>Eukaryota</taxon>
        <taxon>Metazoa</taxon>
        <taxon>Ecdysozoa</taxon>
        <taxon>Arthropoda</taxon>
        <taxon>Hexapoda</taxon>
        <taxon>Insecta</taxon>
        <taxon>Pterygota</taxon>
        <taxon>Neoptera</taxon>
        <taxon>Endopterygota</taxon>
        <taxon>Diptera</taxon>
        <taxon>Nematocera</taxon>
        <taxon>Chironomoidea</taxon>
        <taxon>Chironomidae</taxon>
        <taxon>Chironominae</taxon>
        <taxon>Polypedilum</taxon>
        <taxon>Polypedilum</taxon>
    </lineage>
</organism>
<protein>
    <recommendedName>
        <fullName evidence="2">Staphylococcal nuclease domain-containing protein 1</fullName>
    </recommendedName>
</protein>
<dbReference type="Pfam" id="PF00565">
    <property type="entry name" value="SNase"/>
    <property type="match status" value="4"/>
</dbReference>
<dbReference type="Gene3D" id="2.30.30.140">
    <property type="match status" value="1"/>
</dbReference>